<feature type="signal peptide" evidence="2">
    <location>
        <begin position="1"/>
        <end position="17"/>
    </location>
</feature>
<dbReference type="Proteomes" id="UP001159363">
    <property type="component" value="Chromosome 2"/>
</dbReference>
<name>A0ABQ9IAH2_9NEOP</name>
<evidence type="ECO:0000256" key="1">
    <source>
        <dbReference type="SAM" id="MobiDB-lite"/>
    </source>
</evidence>
<accession>A0ABQ9IAH2</accession>
<organism evidence="3 4">
    <name type="scientific">Dryococelus australis</name>
    <dbReference type="NCBI Taxonomy" id="614101"/>
    <lineage>
        <taxon>Eukaryota</taxon>
        <taxon>Metazoa</taxon>
        <taxon>Ecdysozoa</taxon>
        <taxon>Arthropoda</taxon>
        <taxon>Hexapoda</taxon>
        <taxon>Insecta</taxon>
        <taxon>Pterygota</taxon>
        <taxon>Neoptera</taxon>
        <taxon>Polyneoptera</taxon>
        <taxon>Phasmatodea</taxon>
        <taxon>Verophasmatodea</taxon>
        <taxon>Anareolatae</taxon>
        <taxon>Phasmatidae</taxon>
        <taxon>Eurycanthinae</taxon>
        <taxon>Dryococelus</taxon>
    </lineage>
</organism>
<gene>
    <name evidence="3" type="ORF">PR048_005479</name>
</gene>
<comment type="caution">
    <text evidence="3">The sequence shown here is derived from an EMBL/GenBank/DDBJ whole genome shotgun (WGS) entry which is preliminary data.</text>
</comment>
<evidence type="ECO:0000313" key="3">
    <source>
        <dbReference type="EMBL" id="KAJ8892898.1"/>
    </source>
</evidence>
<sequence length="240" mass="26186">MRIAVLSVLLHVSVVLKQRRFYLRIQETHTVAFVIGHHLKFPRVLQELEQIVYCHVSRHNSGRYGFENVSVAEFCRAASTAVASPTAGAEELDTYKNTIQAGGERAVGGEDSCVLVSHSSQSISHPAQSLAERLACSSPTKTNRFQSPAGSLPQCHWSAGFLGELPFSPILALQRCFILILFHLIQPAEGSADSSGAIPTCEKQGVTRPGIEPGSPWWETSRLAAHPPRPPGKGERRKQS</sequence>
<dbReference type="EMBL" id="JARBHB010000002">
    <property type="protein sequence ID" value="KAJ8892898.1"/>
    <property type="molecule type" value="Genomic_DNA"/>
</dbReference>
<evidence type="ECO:0000256" key="2">
    <source>
        <dbReference type="SAM" id="SignalP"/>
    </source>
</evidence>
<keyword evidence="2" id="KW-0732">Signal</keyword>
<reference evidence="3 4" key="1">
    <citation type="submission" date="2023-02" db="EMBL/GenBank/DDBJ databases">
        <title>LHISI_Scaffold_Assembly.</title>
        <authorList>
            <person name="Stuart O.P."/>
            <person name="Cleave R."/>
            <person name="Magrath M.J.L."/>
            <person name="Mikheyev A.S."/>
        </authorList>
    </citation>
    <scope>NUCLEOTIDE SEQUENCE [LARGE SCALE GENOMIC DNA]</scope>
    <source>
        <strain evidence="3">Daus_M_001</strain>
        <tissue evidence="3">Leg muscle</tissue>
    </source>
</reference>
<protein>
    <submittedName>
        <fullName evidence="3">Uncharacterized protein</fullName>
    </submittedName>
</protein>
<keyword evidence="4" id="KW-1185">Reference proteome</keyword>
<feature type="region of interest" description="Disordered" evidence="1">
    <location>
        <begin position="190"/>
        <end position="240"/>
    </location>
</feature>
<evidence type="ECO:0000313" key="4">
    <source>
        <dbReference type="Proteomes" id="UP001159363"/>
    </source>
</evidence>
<proteinExistence type="predicted"/>
<feature type="chain" id="PRO_5045796499" evidence="2">
    <location>
        <begin position="18"/>
        <end position="240"/>
    </location>
</feature>